<dbReference type="InterPro" id="IPR012910">
    <property type="entry name" value="Plug_dom"/>
</dbReference>
<evidence type="ECO:0000256" key="7">
    <source>
        <dbReference type="ARBA" id="ARBA00023136"/>
    </source>
</evidence>
<accession>K6HF68</accession>
<evidence type="ECO:0000313" key="15">
    <source>
        <dbReference type="EMBL" id="EKO41113.1"/>
    </source>
</evidence>
<dbReference type="Gene3D" id="2.170.130.10">
    <property type="entry name" value="TonB-dependent receptor, plug domain"/>
    <property type="match status" value="1"/>
</dbReference>
<dbReference type="GO" id="GO:0015344">
    <property type="term" value="F:siderophore uptake transmembrane transporter activity"/>
    <property type="evidence" value="ECO:0007669"/>
    <property type="project" value="TreeGrafter"/>
</dbReference>
<name>K6HF68_9BACT</name>
<keyword evidence="3 10" id="KW-1134">Transmembrane beta strand</keyword>
<evidence type="ECO:0000256" key="1">
    <source>
        <dbReference type="ARBA" id="ARBA00004571"/>
    </source>
</evidence>
<keyword evidence="9 10" id="KW-0998">Cell outer membrane</keyword>
<dbReference type="Pfam" id="PF00593">
    <property type="entry name" value="TonB_dep_Rec_b-barrel"/>
    <property type="match status" value="1"/>
</dbReference>
<evidence type="ECO:0000256" key="12">
    <source>
        <dbReference type="SAM" id="SignalP"/>
    </source>
</evidence>
<dbReference type="AlphaFoldDB" id="K6HF68"/>
<feature type="domain" description="TonB-dependent receptor plug" evidence="14">
    <location>
        <begin position="47"/>
        <end position="156"/>
    </location>
</feature>
<proteinExistence type="inferred from homology"/>
<evidence type="ECO:0000256" key="5">
    <source>
        <dbReference type="ARBA" id="ARBA00022729"/>
    </source>
</evidence>
<evidence type="ECO:0000256" key="10">
    <source>
        <dbReference type="PROSITE-ProRule" id="PRU01360"/>
    </source>
</evidence>
<dbReference type="InterPro" id="IPR037066">
    <property type="entry name" value="Plug_dom_sf"/>
</dbReference>
<keyword evidence="4 10" id="KW-0812">Transmembrane</keyword>
<keyword evidence="7 10" id="KW-0472">Membrane</keyword>
<feature type="signal peptide" evidence="12">
    <location>
        <begin position="1"/>
        <end position="22"/>
    </location>
</feature>
<comment type="caution">
    <text evidence="15">The sequence shown here is derived from an EMBL/GenBank/DDBJ whole genome shotgun (WGS) entry which is preliminary data.</text>
</comment>
<dbReference type="InterPro" id="IPR000531">
    <property type="entry name" value="Beta-barrel_TonB"/>
</dbReference>
<dbReference type="Gene3D" id="2.40.170.20">
    <property type="entry name" value="TonB-dependent receptor, beta-barrel domain"/>
    <property type="match status" value="1"/>
</dbReference>
<evidence type="ECO:0000256" key="6">
    <source>
        <dbReference type="ARBA" id="ARBA00023077"/>
    </source>
</evidence>
<keyword evidence="6 11" id="KW-0798">TonB box</keyword>
<dbReference type="PANTHER" id="PTHR30069:SF29">
    <property type="entry name" value="HEMOGLOBIN AND HEMOGLOBIN-HAPTOGLOBIN-BINDING PROTEIN 1-RELATED"/>
    <property type="match status" value="1"/>
</dbReference>
<evidence type="ECO:0000259" key="14">
    <source>
        <dbReference type="Pfam" id="PF07715"/>
    </source>
</evidence>
<dbReference type="Pfam" id="PF07715">
    <property type="entry name" value="Plug"/>
    <property type="match status" value="1"/>
</dbReference>
<evidence type="ECO:0000259" key="13">
    <source>
        <dbReference type="Pfam" id="PF00593"/>
    </source>
</evidence>
<comment type="similarity">
    <text evidence="10 11">Belongs to the TonB-dependent receptor family.</text>
</comment>
<dbReference type="GO" id="GO:0009279">
    <property type="term" value="C:cell outer membrane"/>
    <property type="evidence" value="ECO:0007669"/>
    <property type="project" value="UniProtKB-SubCell"/>
</dbReference>
<keyword evidence="8 15" id="KW-0675">Receptor</keyword>
<evidence type="ECO:0000256" key="3">
    <source>
        <dbReference type="ARBA" id="ARBA00022452"/>
    </source>
</evidence>
<dbReference type="SUPFAM" id="SSF56935">
    <property type="entry name" value="Porins"/>
    <property type="match status" value="1"/>
</dbReference>
<evidence type="ECO:0000256" key="2">
    <source>
        <dbReference type="ARBA" id="ARBA00022448"/>
    </source>
</evidence>
<dbReference type="InterPro" id="IPR039426">
    <property type="entry name" value="TonB-dep_rcpt-like"/>
</dbReference>
<keyword evidence="2 10" id="KW-0813">Transport</keyword>
<protein>
    <submittedName>
        <fullName evidence="15">Outer membrane receptor for ferrienterochelin and colicin</fullName>
    </submittedName>
</protein>
<dbReference type="PROSITE" id="PS52016">
    <property type="entry name" value="TONB_DEPENDENT_REC_3"/>
    <property type="match status" value="1"/>
</dbReference>
<dbReference type="InterPro" id="IPR036942">
    <property type="entry name" value="Beta-barrel_TonB_sf"/>
</dbReference>
<dbReference type="PANTHER" id="PTHR30069">
    <property type="entry name" value="TONB-DEPENDENT OUTER MEMBRANE RECEPTOR"/>
    <property type="match status" value="1"/>
</dbReference>
<dbReference type="Proteomes" id="UP000006272">
    <property type="component" value="Unassembled WGS sequence"/>
</dbReference>
<feature type="chain" id="PRO_5003891773" evidence="12">
    <location>
        <begin position="23"/>
        <end position="694"/>
    </location>
</feature>
<evidence type="ECO:0000256" key="8">
    <source>
        <dbReference type="ARBA" id="ARBA00023170"/>
    </source>
</evidence>
<evidence type="ECO:0000256" key="9">
    <source>
        <dbReference type="ARBA" id="ARBA00023237"/>
    </source>
</evidence>
<dbReference type="CDD" id="cd01347">
    <property type="entry name" value="ligand_gated_channel"/>
    <property type="match status" value="1"/>
</dbReference>
<sequence>MKRLVIASLALCCALAPSLAPAQTDPGEMAANMDEMVVTATRTEQPMKDVPGRVAVITRQELKDLPVQTVDEALSYISGVHVERPSGIYSFKSVVSLRGLGNEQGRTLVLIDGVPQNTSDMGDVNWNRINLEDVKRIEVLKGPAASIYGNNAMGGVINIITEKPTKVVSGMASTSYGTYDDWKLRGVLAGRTSEEPTALYARASGLYHTSPGYMATPSDEQTPWSVKEFIREGTVNAKLGWDINANNNLEFQYTNDSQRAGEGTKYFASDGVHREYDTDAWQGKFTGSWEGWSAVVNAYFTNINYTRVNESWSDVTDISKYSRYDAKVNRKQYGLLSNVSKEWGFNTFTAGFDYSLGIMDGTDYYRTNTNFATDYGKIRSYGVFFQDQLKFLDDKLIFLAGLRYDNATTFDGHYDTNITNLSKYTEYYPDHNWDDWSPRASAKYFFMDNLSAYLSYGHAFRAPLLDDMYRTGKMKGGSKISNPSLGPEKLDSFEVGSDYAPLENLRFSGSGYFSVGRDFQSYVTVTPGIMQKQNIGQVQIWGAELNGEYDPFKFSGFDIMKKFTLFANYTFNDSRVADFPGRPDLVGKLLPYVPQNSFNVGFTWLNKYLNSKLGVQYVGLMYGDDLNTDANIIPPHALVNAKLWRNLDFLGTYGDRISVSLTGENLLNHQYYTAHNPNSVNTGRALYLEMSCKF</sequence>
<dbReference type="EMBL" id="ALAO01000022">
    <property type="protein sequence ID" value="EKO41113.1"/>
    <property type="molecule type" value="Genomic_DNA"/>
</dbReference>
<comment type="subcellular location">
    <subcellularLocation>
        <location evidence="1 10">Cell outer membrane</location>
        <topology evidence="1 10">Multi-pass membrane protein</topology>
    </subcellularLocation>
</comment>
<feature type="domain" description="TonB-dependent receptor-like beta-barrel" evidence="13">
    <location>
        <begin position="242"/>
        <end position="666"/>
    </location>
</feature>
<evidence type="ECO:0000313" key="16">
    <source>
        <dbReference type="Proteomes" id="UP000006272"/>
    </source>
</evidence>
<keyword evidence="5 12" id="KW-0732">Signal</keyword>
<organism evidence="15 16">
    <name type="scientific">Solidesulfovibrio magneticus str. Maddingley MBC34</name>
    <dbReference type="NCBI Taxonomy" id="1206767"/>
    <lineage>
        <taxon>Bacteria</taxon>
        <taxon>Pseudomonadati</taxon>
        <taxon>Thermodesulfobacteriota</taxon>
        <taxon>Desulfovibrionia</taxon>
        <taxon>Desulfovibrionales</taxon>
        <taxon>Desulfovibrionaceae</taxon>
        <taxon>Solidesulfovibrio</taxon>
    </lineage>
</organism>
<dbReference type="GO" id="GO:0044718">
    <property type="term" value="P:siderophore transmembrane transport"/>
    <property type="evidence" value="ECO:0007669"/>
    <property type="project" value="TreeGrafter"/>
</dbReference>
<evidence type="ECO:0000256" key="4">
    <source>
        <dbReference type="ARBA" id="ARBA00022692"/>
    </source>
</evidence>
<dbReference type="PATRIC" id="fig|1206767.3.peg.147"/>
<reference evidence="15 16" key="1">
    <citation type="submission" date="2012-07" db="EMBL/GenBank/DDBJ databases">
        <title>Draft genome sequence of Desulfovibrio magneticus str. Maddingley MBC34 obtained from a metagenomic sequence of a methanogenic enrichment isolated from coal-seam formation water in Victoria, Australia.</title>
        <authorList>
            <person name="Greenfield P."/>
            <person name="Hendry P."/>
            <person name="Li D."/>
            <person name="Rosewarne C.P."/>
            <person name="Tran-Dinh N."/>
            <person name="Elbourne L.D.H."/>
            <person name="Paulsen I.T."/>
            <person name="Midgley D.J."/>
        </authorList>
    </citation>
    <scope>NUCLEOTIDE SEQUENCE [LARGE SCALE GENOMIC DNA]</scope>
    <source>
        <strain evidence="16">Maddingley MBC34</strain>
    </source>
</reference>
<evidence type="ECO:0000256" key="11">
    <source>
        <dbReference type="RuleBase" id="RU003357"/>
    </source>
</evidence>
<gene>
    <name evidence="15" type="ORF">B193_0163</name>
</gene>